<reference evidence="1 2" key="1">
    <citation type="journal article" date="2016" name="Genome Biol. Evol.">
        <title>Comparative Genomic Analyses of the Moraxella catarrhalis Serosensitive and Seroresistant Lineages Demonstrate Their Independent Evolution.</title>
        <authorList>
            <person name="Earl J.P."/>
            <person name="de Vries S.P."/>
            <person name="Ahmed A."/>
            <person name="Powell E."/>
            <person name="Schultz M.P."/>
            <person name="Hermans P.W."/>
            <person name="Hill D.J."/>
            <person name="Zhou Z."/>
            <person name="Constantinidou C.I."/>
            <person name="Hu F.Z."/>
            <person name="Bootsma H.J."/>
            <person name="Ehrlich G.D."/>
        </authorList>
    </citation>
    <scope>NUCLEOTIDE SEQUENCE [LARGE SCALE GENOMIC DNA]</scope>
    <source>
        <strain evidence="1 2">Z7542</strain>
    </source>
</reference>
<comment type="caution">
    <text evidence="1">The sequence shown here is derived from an EMBL/GenBank/DDBJ whole genome shotgun (WGS) entry which is preliminary data.</text>
</comment>
<organism evidence="1 2">
    <name type="scientific">Moraxella catarrhalis</name>
    <name type="common">Branhamella catarrhalis</name>
    <dbReference type="NCBI Taxonomy" id="480"/>
    <lineage>
        <taxon>Bacteria</taxon>
        <taxon>Pseudomonadati</taxon>
        <taxon>Pseudomonadota</taxon>
        <taxon>Gammaproteobacteria</taxon>
        <taxon>Moraxellales</taxon>
        <taxon>Moraxellaceae</taxon>
        <taxon>Moraxella</taxon>
    </lineage>
</organism>
<evidence type="ECO:0000313" key="2">
    <source>
        <dbReference type="Proteomes" id="UP000078228"/>
    </source>
</evidence>
<protein>
    <submittedName>
        <fullName evidence="1">Uncharacterized protein</fullName>
    </submittedName>
</protein>
<name>A0A198UJY9_MORCA</name>
<keyword evidence="2" id="KW-1185">Reference proteome</keyword>
<dbReference type="RefSeq" id="WP_196759233.1">
    <property type="nucleotide sequence ID" value="NZ_LXHB01000002.1"/>
</dbReference>
<dbReference type="AlphaFoldDB" id="A0A198UJY9"/>
<sequence length="138" mass="15744">MSKDKILPQMIESIYPAGAFDTNKHNRRINNEYHFDAYSRANMPINNTTKAVREVIRHFFGTDNERINDLLNGVSNIKEQINDRLVATNYQIGLYREGLDKVYVPTVEENLEAKNKAWAEIEKSRNSGVDLGITPGGM</sequence>
<dbReference type="PATRIC" id="fig|480.237.peg.1394"/>
<dbReference type="EMBL" id="LXHC01000016">
    <property type="protein sequence ID" value="OAU96711.1"/>
    <property type="molecule type" value="Genomic_DNA"/>
</dbReference>
<proteinExistence type="predicted"/>
<dbReference type="Proteomes" id="UP000078228">
    <property type="component" value="Unassembled WGS sequence"/>
</dbReference>
<evidence type="ECO:0000313" key="1">
    <source>
        <dbReference type="EMBL" id="OAU96711.1"/>
    </source>
</evidence>
<accession>A0A198UJY9</accession>
<gene>
    <name evidence="1" type="ORF">AO384_0872</name>
</gene>